<evidence type="ECO:0000313" key="1">
    <source>
        <dbReference type="EnsemblMetazoa" id="AALFPA23_024669.P36776"/>
    </source>
</evidence>
<accession>A0ABM2A5K2</accession>
<evidence type="ECO:0000313" key="2">
    <source>
        <dbReference type="Proteomes" id="UP000069940"/>
    </source>
</evidence>
<reference evidence="2" key="1">
    <citation type="journal article" date="2015" name="Proc. Natl. Acad. Sci. U.S.A.">
        <title>Genome sequence of the Asian Tiger mosquito, Aedes albopictus, reveals insights into its biology, genetics, and evolution.</title>
        <authorList>
            <person name="Chen X.G."/>
            <person name="Jiang X."/>
            <person name="Gu J."/>
            <person name="Xu M."/>
            <person name="Wu Y."/>
            <person name="Deng Y."/>
            <person name="Zhang C."/>
            <person name="Bonizzoni M."/>
            <person name="Dermauw W."/>
            <person name="Vontas J."/>
            <person name="Armbruster P."/>
            <person name="Huang X."/>
            <person name="Yang Y."/>
            <person name="Zhang H."/>
            <person name="He W."/>
            <person name="Peng H."/>
            <person name="Liu Y."/>
            <person name="Wu K."/>
            <person name="Chen J."/>
            <person name="Lirakis M."/>
            <person name="Topalis P."/>
            <person name="Van Leeuwen T."/>
            <person name="Hall A.B."/>
            <person name="Jiang X."/>
            <person name="Thorpe C."/>
            <person name="Mueller R.L."/>
            <person name="Sun C."/>
            <person name="Waterhouse R.M."/>
            <person name="Yan G."/>
            <person name="Tu Z.J."/>
            <person name="Fang X."/>
            <person name="James A.A."/>
        </authorList>
    </citation>
    <scope>NUCLEOTIDE SEQUENCE [LARGE SCALE GENOMIC DNA]</scope>
    <source>
        <strain evidence="2">Foshan</strain>
    </source>
</reference>
<dbReference type="RefSeq" id="XP_062704079.1">
    <property type="nucleotide sequence ID" value="XM_062848095.1"/>
</dbReference>
<proteinExistence type="predicted"/>
<dbReference type="Proteomes" id="UP000069940">
    <property type="component" value="Unassembled WGS sequence"/>
</dbReference>
<sequence length="217" mass="24521">MASETSKVSTKIPKLNKKVGNKCVKETKSAKSSNAVKSTSRMWSYFSKRQPESIAILDKQMSKNSHQLGQIPAYLKERSRTFTINEEDVSAYISIPKSCAALEVIPTHTDQNEAKNSDTKILQKSDMSRSVSCAKTQTTVSIFDKFTVEHQKDLEKCAESRKELEVQIDDLRQILHKPKLNNHPPFNIESDSVIPFLNVFLQCVSNHQVSAKVKYTN</sequence>
<dbReference type="GeneID" id="115259145"/>
<protein>
    <submittedName>
        <fullName evidence="1">Uncharacterized protein</fullName>
    </submittedName>
</protein>
<keyword evidence="2" id="KW-1185">Reference proteome</keyword>
<reference evidence="1" key="2">
    <citation type="submission" date="2025-05" db="UniProtKB">
        <authorList>
            <consortium name="EnsemblMetazoa"/>
        </authorList>
    </citation>
    <scope>IDENTIFICATION</scope>
    <source>
        <strain evidence="1">Foshan</strain>
    </source>
</reference>
<organism evidence="1 2">
    <name type="scientific">Aedes albopictus</name>
    <name type="common">Asian tiger mosquito</name>
    <name type="synonym">Stegomyia albopicta</name>
    <dbReference type="NCBI Taxonomy" id="7160"/>
    <lineage>
        <taxon>Eukaryota</taxon>
        <taxon>Metazoa</taxon>
        <taxon>Ecdysozoa</taxon>
        <taxon>Arthropoda</taxon>
        <taxon>Hexapoda</taxon>
        <taxon>Insecta</taxon>
        <taxon>Pterygota</taxon>
        <taxon>Neoptera</taxon>
        <taxon>Endopterygota</taxon>
        <taxon>Diptera</taxon>
        <taxon>Nematocera</taxon>
        <taxon>Culicoidea</taxon>
        <taxon>Culicidae</taxon>
        <taxon>Culicinae</taxon>
        <taxon>Aedini</taxon>
        <taxon>Aedes</taxon>
        <taxon>Stegomyia</taxon>
    </lineage>
</organism>
<name>A0ABM2A5K2_AEDAL</name>
<dbReference type="EnsemblMetazoa" id="AALFPA23_024669.R36776">
    <property type="protein sequence ID" value="AALFPA23_024669.P36776"/>
    <property type="gene ID" value="AALFPA23_024669"/>
</dbReference>